<keyword evidence="8" id="KW-0966">Cell projection</keyword>
<dbReference type="PANTHER" id="PTHR13720">
    <property type="entry name" value="WD-40 REPEAT PROTEIN"/>
    <property type="match status" value="1"/>
</dbReference>
<dbReference type="OrthoDB" id="6252103at2759"/>
<evidence type="ECO:0000256" key="5">
    <source>
        <dbReference type="ARBA" id="ARBA00022737"/>
    </source>
</evidence>
<evidence type="ECO:0000313" key="15">
    <source>
        <dbReference type="Proteomes" id="UP000694846"/>
    </source>
</evidence>
<reference evidence="16" key="1">
    <citation type="submission" date="2025-08" db="UniProtKB">
        <authorList>
            <consortium name="RefSeq"/>
        </authorList>
    </citation>
    <scope>IDENTIFICATION</scope>
    <source>
        <tissue evidence="16">Whole body</tissue>
    </source>
</reference>
<evidence type="ECO:0000256" key="9">
    <source>
        <dbReference type="ARBA" id="ARBA00029456"/>
    </source>
</evidence>
<feature type="repeat" description="WD" evidence="13">
    <location>
        <begin position="520"/>
        <end position="556"/>
    </location>
</feature>
<feature type="repeat" description="WD" evidence="13">
    <location>
        <begin position="431"/>
        <end position="472"/>
    </location>
</feature>
<dbReference type="Pfam" id="PF00400">
    <property type="entry name" value="WD40"/>
    <property type="match status" value="5"/>
</dbReference>
<proteinExistence type="inferred from homology"/>
<feature type="repeat" description="WD" evidence="13">
    <location>
        <begin position="57"/>
        <end position="98"/>
    </location>
</feature>
<dbReference type="PANTHER" id="PTHR13720:SF14">
    <property type="entry name" value="CILIA- AND FLAGELLA-ASSOCIATED PROTEIN 52"/>
    <property type="match status" value="1"/>
</dbReference>
<dbReference type="RefSeq" id="XP_025407565.1">
    <property type="nucleotide sequence ID" value="XM_025551780.1"/>
</dbReference>
<keyword evidence="7" id="KW-0969">Cilium</keyword>
<dbReference type="InterPro" id="IPR001680">
    <property type="entry name" value="WD40_rpt"/>
</dbReference>
<sequence>MDDGSQEPQELELVSLIGFDGNPSNGLVLHPDGVHLVYGLGNTVTVYHWSTRKQRFFRGHDSTVSSIAVSKSGKYVGAGYVLSLVYIWDFGTGNVVASYTAHVQRVQSISFTCCDDYLVSLGGQDDGSVVAYDIAKGDVLCIDPSVGPAINKPSVLRTLHMHNDYFLNAGENILRLWTVDKEHRCLQRADASLAKIRRLILCADIDRADEHAYCGTSTGDVLKVKLHIPRDATDSCPTASPTLAECFAKHPDGKKRGVAVELYSKGVTALYLIADGTEMVVGTGAGTLFAVGFRDFAVTRVFTCHTSVVHDLAFPRDYPRVFATTSREDVRVWSVDTLQELLRVTVRNHTCSKVVFAPDGTQIVTAWCDGRIRSFAPETGRPLYTIENCHNDGVSVVAVHLDGQRLLSGGGDGRVCVWLVENGITALVAVLKDHKGKVSAIAVHRRGDRILSSSVDGTCVIWDITRYVRLSTIFSNTVLTDVQYHPNDLEIIMCGTNGYIGYWDAIDGSPISKIETFSGSSLNSLDVTPAGNYFVTGSVDQVVEVWLYKEGRTTHVGRGHAGAVTNVRISPDCKYVVSTSTDGGIFLWRFPYGAETEPPSDRDSVNSGPSASSLREQQTARARQLSQKKKLPARKENIKVISKTQNVLADATGNSGDGNAKATDADSGGSVKCLCPRGTTCSCNGDIGSRNSSTGISWNSKHSDRFS</sequence>
<dbReference type="PROSITE" id="PS50294">
    <property type="entry name" value="WD_REPEATS_REGION"/>
    <property type="match status" value="3"/>
</dbReference>
<accession>A0A8B8FB54</accession>
<evidence type="ECO:0000256" key="14">
    <source>
        <dbReference type="SAM" id="MobiDB-lite"/>
    </source>
</evidence>
<dbReference type="InterPro" id="IPR036322">
    <property type="entry name" value="WD40_repeat_dom_sf"/>
</dbReference>
<evidence type="ECO:0000256" key="13">
    <source>
        <dbReference type="PROSITE-ProRule" id="PRU00221"/>
    </source>
</evidence>
<dbReference type="Gene3D" id="2.130.10.10">
    <property type="entry name" value="YVTN repeat-like/Quinoprotein amine dehydrogenase"/>
    <property type="match status" value="4"/>
</dbReference>
<feature type="region of interest" description="Disordered" evidence="14">
    <location>
        <begin position="649"/>
        <end position="669"/>
    </location>
</feature>
<keyword evidence="5" id="KW-0677">Repeat</keyword>
<feature type="region of interest" description="Disordered" evidence="14">
    <location>
        <begin position="596"/>
        <end position="637"/>
    </location>
</feature>
<evidence type="ECO:0000313" key="16">
    <source>
        <dbReference type="RefSeq" id="XP_025407565.1"/>
    </source>
</evidence>
<comment type="similarity">
    <text evidence="9">Belongs to the CFAP52 family.</text>
</comment>
<gene>
    <name evidence="16" type="primary">LOC112681530</name>
</gene>
<dbReference type="PROSITE" id="PS50082">
    <property type="entry name" value="WD_REPEATS_2"/>
    <property type="match status" value="6"/>
</dbReference>
<evidence type="ECO:0000256" key="7">
    <source>
        <dbReference type="ARBA" id="ARBA00023069"/>
    </source>
</evidence>
<keyword evidence="6" id="KW-0282">Flagellum</keyword>
<evidence type="ECO:0000256" key="6">
    <source>
        <dbReference type="ARBA" id="ARBA00022846"/>
    </source>
</evidence>
<evidence type="ECO:0000256" key="4">
    <source>
        <dbReference type="ARBA" id="ARBA00022574"/>
    </source>
</evidence>
<keyword evidence="3" id="KW-0963">Cytoplasm</keyword>
<dbReference type="FunFam" id="2.130.10.10:FF:001320">
    <property type="entry name" value="Predicted protein"/>
    <property type="match status" value="1"/>
</dbReference>
<evidence type="ECO:0000256" key="8">
    <source>
        <dbReference type="ARBA" id="ARBA00023273"/>
    </source>
</evidence>
<dbReference type="PROSITE" id="PS00678">
    <property type="entry name" value="WD_REPEATS_1"/>
    <property type="match status" value="1"/>
</dbReference>
<name>A0A8B8FB54_9HEMI</name>
<comment type="subcellular location">
    <subcellularLocation>
        <location evidence="1">Cell projection</location>
        <location evidence="1">Cilium</location>
        <location evidence="1">Flagellum</location>
    </subcellularLocation>
    <subcellularLocation>
        <location evidence="2">Cytoplasm</location>
    </subcellularLocation>
</comment>
<protein>
    <recommendedName>
        <fullName evidence="10">Cilia- and flagella-associated protein 52</fullName>
    </recommendedName>
</protein>
<dbReference type="GeneID" id="112681530"/>
<evidence type="ECO:0000256" key="3">
    <source>
        <dbReference type="ARBA" id="ARBA00022490"/>
    </source>
</evidence>
<evidence type="ECO:0000256" key="10">
    <source>
        <dbReference type="ARBA" id="ARBA00029552"/>
    </source>
</evidence>
<dbReference type="SUPFAM" id="SSF50978">
    <property type="entry name" value="WD40 repeat-like"/>
    <property type="match status" value="2"/>
</dbReference>
<dbReference type="InterPro" id="IPR050630">
    <property type="entry name" value="WD_repeat_EMAP"/>
</dbReference>
<keyword evidence="15" id="KW-1185">Reference proteome</keyword>
<organism evidence="15 16">
    <name type="scientific">Sipha flava</name>
    <name type="common">yellow sugarcane aphid</name>
    <dbReference type="NCBI Taxonomy" id="143950"/>
    <lineage>
        <taxon>Eukaryota</taxon>
        <taxon>Metazoa</taxon>
        <taxon>Ecdysozoa</taxon>
        <taxon>Arthropoda</taxon>
        <taxon>Hexapoda</taxon>
        <taxon>Insecta</taxon>
        <taxon>Pterygota</taxon>
        <taxon>Neoptera</taxon>
        <taxon>Paraneoptera</taxon>
        <taxon>Hemiptera</taxon>
        <taxon>Sternorrhyncha</taxon>
        <taxon>Aphidomorpha</taxon>
        <taxon>Aphidoidea</taxon>
        <taxon>Aphididae</taxon>
        <taxon>Sipha</taxon>
    </lineage>
</organism>
<comment type="subunit">
    <text evidence="12">Microtubule inner protein component of sperm flagellar doublet microtubules. Interacts with BRCA2. Interacts with the CCT chaperonin complex. Interacts with HSP70. Interacts with AK8. Interacts with CFAP45. Interacts with DNAI1. Interacts with IQDC.</text>
</comment>
<dbReference type="InterPro" id="IPR019775">
    <property type="entry name" value="WD40_repeat_CS"/>
</dbReference>
<evidence type="ECO:0000256" key="12">
    <source>
        <dbReference type="ARBA" id="ARBA00047117"/>
    </source>
</evidence>
<dbReference type="Proteomes" id="UP000694846">
    <property type="component" value="Unplaced"/>
</dbReference>
<dbReference type="GO" id="GO:0031514">
    <property type="term" value="C:motile cilium"/>
    <property type="evidence" value="ECO:0007669"/>
    <property type="project" value="UniProtKB-SubCell"/>
</dbReference>
<feature type="repeat" description="WD" evidence="13">
    <location>
        <begin position="557"/>
        <end position="588"/>
    </location>
</feature>
<feature type="repeat" description="WD" evidence="13">
    <location>
        <begin position="302"/>
        <end position="343"/>
    </location>
</feature>
<feature type="repeat" description="WD" evidence="13">
    <location>
        <begin position="387"/>
        <end position="428"/>
    </location>
</feature>
<dbReference type="SMART" id="SM00320">
    <property type="entry name" value="WD40"/>
    <property type="match status" value="9"/>
</dbReference>
<evidence type="ECO:0000256" key="11">
    <source>
        <dbReference type="ARBA" id="ARBA00046056"/>
    </source>
</evidence>
<evidence type="ECO:0000256" key="2">
    <source>
        <dbReference type="ARBA" id="ARBA00004496"/>
    </source>
</evidence>
<feature type="compositionally biased region" description="Polar residues" evidence="14">
    <location>
        <begin position="605"/>
        <end position="625"/>
    </location>
</feature>
<evidence type="ECO:0000256" key="1">
    <source>
        <dbReference type="ARBA" id="ARBA00004230"/>
    </source>
</evidence>
<dbReference type="InterPro" id="IPR015943">
    <property type="entry name" value="WD40/YVTN_repeat-like_dom_sf"/>
</dbReference>
<dbReference type="CDD" id="cd00200">
    <property type="entry name" value="WD40"/>
    <property type="match status" value="1"/>
</dbReference>
<dbReference type="GO" id="GO:0005930">
    <property type="term" value="C:axoneme"/>
    <property type="evidence" value="ECO:0007669"/>
    <property type="project" value="UniProtKB-ARBA"/>
</dbReference>
<comment type="function">
    <text evidence="11">Microtubule inner protein (MIP) part of the dynein-decorated doublet microtubules (DMTs) in cilia axoneme. Important for proper ciliary and flagellar beating. May act in cooperation with CFAP45 and axonemal dynein subunit DNAH11. May play a role in cell growth and/or survival.</text>
</comment>
<keyword evidence="4 13" id="KW-0853">WD repeat</keyword>
<dbReference type="AlphaFoldDB" id="A0A8B8FB54"/>